<feature type="region of interest" description="Disordered" evidence="2">
    <location>
        <begin position="1"/>
        <end position="23"/>
    </location>
</feature>
<protein>
    <submittedName>
        <fullName evidence="3">Uncharacterized protein</fullName>
    </submittedName>
</protein>
<gene>
    <name evidence="3" type="ORF">LCGC14_3010470</name>
</gene>
<organism evidence="3">
    <name type="scientific">marine sediment metagenome</name>
    <dbReference type="NCBI Taxonomy" id="412755"/>
    <lineage>
        <taxon>unclassified sequences</taxon>
        <taxon>metagenomes</taxon>
        <taxon>ecological metagenomes</taxon>
    </lineage>
</organism>
<sequence length="141" mass="15696">NEVMSLTDKGGNPRFVSDPKDAPEYKPGSVKCFLHKDSPERPILEKIGLGAVTCPMATLASLHSKRQHGLHRHKQEFAALQEYKENEKEEKREARQDRQLEATLSIARGGQTAVAVPKGECDICGKTGLRRVKAHKSMVHK</sequence>
<dbReference type="AlphaFoldDB" id="A0A0F8WYS2"/>
<evidence type="ECO:0000313" key="3">
    <source>
        <dbReference type="EMBL" id="KKK61823.1"/>
    </source>
</evidence>
<proteinExistence type="predicted"/>
<feature type="coiled-coil region" evidence="1">
    <location>
        <begin position="70"/>
        <end position="100"/>
    </location>
</feature>
<evidence type="ECO:0000256" key="1">
    <source>
        <dbReference type="SAM" id="Coils"/>
    </source>
</evidence>
<name>A0A0F8WYS2_9ZZZZ</name>
<comment type="caution">
    <text evidence="3">The sequence shown here is derived from an EMBL/GenBank/DDBJ whole genome shotgun (WGS) entry which is preliminary data.</text>
</comment>
<accession>A0A0F8WYS2</accession>
<keyword evidence="1" id="KW-0175">Coiled coil</keyword>
<reference evidence="3" key="1">
    <citation type="journal article" date="2015" name="Nature">
        <title>Complex archaea that bridge the gap between prokaryotes and eukaryotes.</title>
        <authorList>
            <person name="Spang A."/>
            <person name="Saw J.H."/>
            <person name="Jorgensen S.L."/>
            <person name="Zaremba-Niedzwiedzka K."/>
            <person name="Martijn J."/>
            <person name="Lind A.E."/>
            <person name="van Eijk R."/>
            <person name="Schleper C."/>
            <person name="Guy L."/>
            <person name="Ettema T.J."/>
        </authorList>
    </citation>
    <scope>NUCLEOTIDE SEQUENCE</scope>
</reference>
<dbReference type="EMBL" id="LAZR01062296">
    <property type="protein sequence ID" value="KKK61823.1"/>
    <property type="molecule type" value="Genomic_DNA"/>
</dbReference>
<evidence type="ECO:0000256" key="2">
    <source>
        <dbReference type="SAM" id="MobiDB-lite"/>
    </source>
</evidence>
<feature type="non-terminal residue" evidence="3">
    <location>
        <position position="1"/>
    </location>
</feature>